<gene>
    <name evidence="1" type="ORF">SCLCIDRAFT_1212006</name>
</gene>
<sequence>VHAIPCNKHQSAERDVCPVHWPHASGSETGMSQTWSTPLCMYIGLLLSFLPNHTVQGDDH</sequence>
<dbReference type="InParanoid" id="A0A0C3DYG3"/>
<evidence type="ECO:0000313" key="1">
    <source>
        <dbReference type="EMBL" id="KIM65585.1"/>
    </source>
</evidence>
<accession>A0A0C3DYG3</accession>
<dbReference type="Proteomes" id="UP000053989">
    <property type="component" value="Unassembled WGS sequence"/>
</dbReference>
<organism evidence="1 2">
    <name type="scientific">Scleroderma citrinum Foug A</name>
    <dbReference type="NCBI Taxonomy" id="1036808"/>
    <lineage>
        <taxon>Eukaryota</taxon>
        <taxon>Fungi</taxon>
        <taxon>Dikarya</taxon>
        <taxon>Basidiomycota</taxon>
        <taxon>Agaricomycotina</taxon>
        <taxon>Agaricomycetes</taxon>
        <taxon>Agaricomycetidae</taxon>
        <taxon>Boletales</taxon>
        <taxon>Sclerodermatineae</taxon>
        <taxon>Sclerodermataceae</taxon>
        <taxon>Scleroderma</taxon>
    </lineage>
</organism>
<feature type="non-terminal residue" evidence="1">
    <location>
        <position position="1"/>
    </location>
</feature>
<keyword evidence="2" id="KW-1185">Reference proteome</keyword>
<reference evidence="1 2" key="1">
    <citation type="submission" date="2014-04" db="EMBL/GenBank/DDBJ databases">
        <authorList>
            <consortium name="DOE Joint Genome Institute"/>
            <person name="Kuo A."/>
            <person name="Kohler A."/>
            <person name="Nagy L.G."/>
            <person name="Floudas D."/>
            <person name="Copeland A."/>
            <person name="Barry K.W."/>
            <person name="Cichocki N."/>
            <person name="Veneault-Fourrey C."/>
            <person name="LaButti K."/>
            <person name="Lindquist E.A."/>
            <person name="Lipzen A."/>
            <person name="Lundell T."/>
            <person name="Morin E."/>
            <person name="Murat C."/>
            <person name="Sun H."/>
            <person name="Tunlid A."/>
            <person name="Henrissat B."/>
            <person name="Grigoriev I.V."/>
            <person name="Hibbett D.S."/>
            <person name="Martin F."/>
            <person name="Nordberg H.P."/>
            <person name="Cantor M.N."/>
            <person name="Hua S.X."/>
        </authorList>
    </citation>
    <scope>NUCLEOTIDE SEQUENCE [LARGE SCALE GENOMIC DNA]</scope>
    <source>
        <strain evidence="1 2">Foug A</strain>
    </source>
</reference>
<dbReference type="AlphaFoldDB" id="A0A0C3DYG3"/>
<dbReference type="HOGENOM" id="CLU_3051722_0_0_1"/>
<protein>
    <submittedName>
        <fullName evidence="1">Uncharacterized protein</fullName>
    </submittedName>
</protein>
<reference evidence="2" key="2">
    <citation type="submission" date="2015-01" db="EMBL/GenBank/DDBJ databases">
        <title>Evolutionary Origins and Diversification of the Mycorrhizal Mutualists.</title>
        <authorList>
            <consortium name="DOE Joint Genome Institute"/>
            <consortium name="Mycorrhizal Genomics Consortium"/>
            <person name="Kohler A."/>
            <person name="Kuo A."/>
            <person name="Nagy L.G."/>
            <person name="Floudas D."/>
            <person name="Copeland A."/>
            <person name="Barry K.W."/>
            <person name="Cichocki N."/>
            <person name="Veneault-Fourrey C."/>
            <person name="LaButti K."/>
            <person name="Lindquist E.A."/>
            <person name="Lipzen A."/>
            <person name="Lundell T."/>
            <person name="Morin E."/>
            <person name="Murat C."/>
            <person name="Riley R."/>
            <person name="Ohm R."/>
            <person name="Sun H."/>
            <person name="Tunlid A."/>
            <person name="Henrissat B."/>
            <person name="Grigoriev I.V."/>
            <person name="Hibbett D.S."/>
            <person name="Martin F."/>
        </authorList>
    </citation>
    <scope>NUCLEOTIDE SEQUENCE [LARGE SCALE GENOMIC DNA]</scope>
    <source>
        <strain evidence="2">Foug A</strain>
    </source>
</reference>
<proteinExistence type="predicted"/>
<name>A0A0C3DYG3_9AGAM</name>
<evidence type="ECO:0000313" key="2">
    <source>
        <dbReference type="Proteomes" id="UP000053989"/>
    </source>
</evidence>
<dbReference type="EMBL" id="KN822021">
    <property type="protein sequence ID" value="KIM65585.1"/>
    <property type="molecule type" value="Genomic_DNA"/>
</dbReference>